<dbReference type="Proteomes" id="UP000523161">
    <property type="component" value="Unassembled WGS sequence"/>
</dbReference>
<proteinExistence type="predicted"/>
<comment type="caution">
    <text evidence="1">The sequence shown here is derived from an EMBL/GenBank/DDBJ whole genome shotgun (WGS) entry which is preliminary data.</text>
</comment>
<evidence type="ECO:0000313" key="1">
    <source>
        <dbReference type="EMBL" id="NRQ44245.1"/>
    </source>
</evidence>
<reference evidence="1 2" key="1">
    <citation type="submission" date="2020-06" db="EMBL/GenBank/DDBJ databases">
        <title>Rheinheimera sp. nov., a marine bacterium isolated from coastal.</title>
        <authorList>
            <person name="Yu Q."/>
            <person name="Qi Y."/>
            <person name="Pu J."/>
        </authorList>
    </citation>
    <scope>NUCLEOTIDE SEQUENCE [LARGE SCALE GENOMIC DNA]</scope>
    <source>
        <strain evidence="1 2">YQF-2</strain>
    </source>
</reference>
<sequence length="222" mass="24629">MPKKHFIIVGDITDGLIIDKDGQPSQAFNAFVEHAIQKDLATNTVKAYAEHVYRFLNYIYRAIEITTAIVDKHYLRQIIYSYSSYLIHGVDSPNELARKIATENKRTKKLQVSSIGPIDNAITYFIRLGELIQSEEGPYAISPLLEAISSPRSLAEKSKMKANSMLAGVLRGGLSDIERVKYGISTLQIGGKKAKQSKKYITRSVDLEVIADVIEASPGNTP</sequence>
<dbReference type="EMBL" id="JABSOD010000024">
    <property type="protein sequence ID" value="NRQ44245.1"/>
    <property type="molecule type" value="Genomic_DNA"/>
</dbReference>
<name>A0A7Y5ATF6_9GAMM</name>
<dbReference type="AlphaFoldDB" id="A0A7Y5ATF6"/>
<dbReference type="RefSeq" id="WP_173502476.1">
    <property type="nucleotide sequence ID" value="NZ_JABSOD010000024.1"/>
</dbReference>
<evidence type="ECO:0000313" key="2">
    <source>
        <dbReference type="Proteomes" id="UP000523161"/>
    </source>
</evidence>
<keyword evidence="2" id="KW-1185">Reference proteome</keyword>
<protein>
    <submittedName>
        <fullName evidence="1">Uncharacterized protein</fullName>
    </submittedName>
</protein>
<accession>A0A7Y5ATF6</accession>
<organism evidence="1 2">
    <name type="scientific">Rheinheimera lutimaris</name>
    <dbReference type="NCBI Taxonomy" id="2740584"/>
    <lineage>
        <taxon>Bacteria</taxon>
        <taxon>Pseudomonadati</taxon>
        <taxon>Pseudomonadota</taxon>
        <taxon>Gammaproteobacteria</taxon>
        <taxon>Chromatiales</taxon>
        <taxon>Chromatiaceae</taxon>
        <taxon>Rheinheimera</taxon>
    </lineage>
</organism>
<gene>
    <name evidence="1" type="ORF">HRH59_17010</name>
</gene>